<comment type="caution">
    <text evidence="6">The sequence shown here is derived from an EMBL/GenBank/DDBJ whole genome shotgun (WGS) entry which is preliminary data.</text>
</comment>
<organism evidence="6 7">
    <name type="scientific">Eiseniibacteriota bacterium</name>
    <dbReference type="NCBI Taxonomy" id="2212470"/>
    <lineage>
        <taxon>Bacteria</taxon>
        <taxon>Candidatus Eiseniibacteriota</taxon>
    </lineage>
</organism>
<keyword evidence="3" id="KW-0540">Nuclease</keyword>
<dbReference type="AlphaFoldDB" id="A0A538S6G3"/>
<reference evidence="6 7" key="1">
    <citation type="journal article" date="2019" name="Nat. Microbiol.">
        <title>Mediterranean grassland soil C-N compound turnover is dependent on rainfall and depth, and is mediated by genomically divergent microorganisms.</title>
        <authorList>
            <person name="Diamond S."/>
            <person name="Andeer P.F."/>
            <person name="Li Z."/>
            <person name="Crits-Christoph A."/>
            <person name="Burstein D."/>
            <person name="Anantharaman K."/>
            <person name="Lane K.R."/>
            <person name="Thomas B.C."/>
            <person name="Pan C."/>
            <person name="Northen T.R."/>
            <person name="Banfield J.F."/>
        </authorList>
    </citation>
    <scope>NUCLEOTIDE SEQUENCE [LARGE SCALE GENOMIC DNA]</scope>
    <source>
        <strain evidence="6">WS_3</strain>
    </source>
</reference>
<dbReference type="InterPro" id="IPR037027">
    <property type="entry name" value="YqgF/RNaseH-like_dom_sf"/>
</dbReference>
<keyword evidence="1" id="KW-0963">Cytoplasm</keyword>
<dbReference type="EMBL" id="VBOT01000211">
    <property type="protein sequence ID" value="TMQ46963.1"/>
    <property type="molecule type" value="Genomic_DNA"/>
</dbReference>
<evidence type="ECO:0000256" key="4">
    <source>
        <dbReference type="ARBA" id="ARBA00022801"/>
    </source>
</evidence>
<dbReference type="SMART" id="SM00732">
    <property type="entry name" value="YqgFc"/>
    <property type="match status" value="1"/>
</dbReference>
<dbReference type="Pfam" id="PF03652">
    <property type="entry name" value="RuvX"/>
    <property type="match status" value="1"/>
</dbReference>
<evidence type="ECO:0000313" key="7">
    <source>
        <dbReference type="Proteomes" id="UP000320184"/>
    </source>
</evidence>
<evidence type="ECO:0000259" key="5">
    <source>
        <dbReference type="SMART" id="SM00732"/>
    </source>
</evidence>
<evidence type="ECO:0000256" key="1">
    <source>
        <dbReference type="ARBA" id="ARBA00022490"/>
    </source>
</evidence>
<dbReference type="InterPro" id="IPR006641">
    <property type="entry name" value="YqgF/RNaseH-like_dom"/>
</dbReference>
<keyword evidence="4" id="KW-0378">Hydrolase</keyword>
<keyword evidence="2" id="KW-0690">Ribosome biogenesis</keyword>
<feature type="domain" description="YqgF/RNase H-like" evidence="5">
    <location>
        <begin position="1"/>
        <end position="86"/>
    </location>
</feature>
<dbReference type="Gene3D" id="3.30.420.140">
    <property type="entry name" value="YqgF/RNase H-like domain"/>
    <property type="match status" value="1"/>
</dbReference>
<protein>
    <submittedName>
        <fullName evidence="6">Pre-16S rRNA-processing nuclease YqgF</fullName>
    </submittedName>
</protein>
<dbReference type="InterPro" id="IPR005227">
    <property type="entry name" value="YqgF"/>
</dbReference>
<gene>
    <name evidence="6" type="ORF">E6K73_14360</name>
</gene>
<evidence type="ECO:0000313" key="6">
    <source>
        <dbReference type="EMBL" id="TMQ46963.1"/>
    </source>
</evidence>
<evidence type="ECO:0000256" key="3">
    <source>
        <dbReference type="ARBA" id="ARBA00022722"/>
    </source>
</evidence>
<dbReference type="Proteomes" id="UP000320184">
    <property type="component" value="Unassembled WGS sequence"/>
</dbReference>
<dbReference type="GO" id="GO:0016787">
    <property type="term" value="F:hydrolase activity"/>
    <property type="evidence" value="ECO:0007669"/>
    <property type="project" value="UniProtKB-KW"/>
</dbReference>
<proteinExistence type="predicted"/>
<evidence type="ECO:0000256" key="2">
    <source>
        <dbReference type="ARBA" id="ARBA00022517"/>
    </source>
</evidence>
<dbReference type="InterPro" id="IPR012337">
    <property type="entry name" value="RNaseH-like_sf"/>
</dbReference>
<dbReference type="GO" id="GO:0004518">
    <property type="term" value="F:nuclease activity"/>
    <property type="evidence" value="ECO:0007669"/>
    <property type="project" value="UniProtKB-KW"/>
</dbReference>
<sequence length="144" mass="16201">MRILAIDPGREKCGVIVGDDNLVLNRAVVSTTNLASVLREWCDRYRVTQVIVGDKTGREEIRRLVANELPGIPVAMIQEIGTSLMARRRYFADHPPRGWRRLLPLSMQVPPEPYDDYAAVIILERFLETGRLSAAKHGPDPGRV</sequence>
<dbReference type="GO" id="GO:0006364">
    <property type="term" value="P:rRNA processing"/>
    <property type="evidence" value="ECO:0007669"/>
    <property type="project" value="InterPro"/>
</dbReference>
<name>A0A538S6G3_UNCEI</name>
<accession>A0A538S6G3</accession>
<dbReference type="SUPFAM" id="SSF53098">
    <property type="entry name" value="Ribonuclease H-like"/>
    <property type="match status" value="1"/>
</dbReference>